<dbReference type="PANTHER" id="PTHR41259">
    <property type="entry name" value="DOUBLE-STRAND BREAK REPAIR RAD50 ATPASE, PUTATIVE-RELATED"/>
    <property type="match status" value="1"/>
</dbReference>
<feature type="domain" description="Endonuclease GajA/Old nuclease/RecF-like AAA" evidence="2">
    <location>
        <begin position="1"/>
        <end position="408"/>
    </location>
</feature>
<dbReference type="KEGG" id="mbg:BN140_0952"/>
<dbReference type="PANTHER" id="PTHR41259:SF1">
    <property type="entry name" value="DOUBLE-STRAND BREAK REPAIR RAD50 ATPASE, PUTATIVE-RELATED"/>
    <property type="match status" value="1"/>
</dbReference>
<dbReference type="InterPro" id="IPR027417">
    <property type="entry name" value="P-loop_NTPase"/>
</dbReference>
<keyword evidence="1" id="KW-0175">Coiled coil</keyword>
<dbReference type="Gene3D" id="3.40.50.300">
    <property type="entry name" value="P-loop containing nucleotide triphosphate hydrolases"/>
    <property type="match status" value="2"/>
</dbReference>
<dbReference type="AlphaFoldDB" id="I7KYS2"/>
<evidence type="ECO:0000259" key="2">
    <source>
        <dbReference type="Pfam" id="PF13175"/>
    </source>
</evidence>
<dbReference type="GeneID" id="13355346"/>
<evidence type="ECO:0000313" key="3">
    <source>
        <dbReference type="EMBL" id="CCJ35875.1"/>
    </source>
</evidence>
<proteinExistence type="predicted"/>
<evidence type="ECO:0000256" key="1">
    <source>
        <dbReference type="SAM" id="Coils"/>
    </source>
</evidence>
<dbReference type="Proteomes" id="UP000009007">
    <property type="component" value="Chromosome I"/>
</dbReference>
<feature type="coiled-coil region" evidence="1">
    <location>
        <begin position="261"/>
        <end position="333"/>
    </location>
</feature>
<dbReference type="STRING" id="1201294.BN140_0952"/>
<reference evidence="4" key="1">
    <citation type="journal article" date="2012" name="J. Bacteriol.">
        <title>Complete genome sequence of the hydrogenotrophic, methanogenic archaeon Methanoculleus bourgensis strain MS2T, isolated from a sewage sludge digester.</title>
        <authorList>
            <person name="Maus I."/>
            <person name="Wibberg D."/>
            <person name="Stantscheff R."/>
            <person name="Eikmeyer F.G."/>
            <person name="Seffner A."/>
            <person name="Boelter J."/>
            <person name="Szczepanowski R."/>
            <person name="Blom J."/>
            <person name="Jaenicke S."/>
            <person name="Konig H."/>
            <person name="Puhler A."/>
            <person name="Schluter A."/>
        </authorList>
    </citation>
    <scope>NUCLEOTIDE SEQUENCE [LARGE SCALE GENOMIC DNA]</scope>
    <source>
        <strain evidence="4">ATCC 43281 / DSM 3045 / OCM 15 / MS2</strain>
    </source>
</reference>
<keyword evidence="4" id="KW-1185">Reference proteome</keyword>
<evidence type="ECO:0000313" key="4">
    <source>
        <dbReference type="Proteomes" id="UP000009007"/>
    </source>
</evidence>
<gene>
    <name evidence="3" type="primary">sbcC</name>
    <name evidence="3" type="ordered locus">BN140_0952</name>
</gene>
<dbReference type="BioCyc" id="MBOU1201294:BN140_RS04800-MONOMER"/>
<dbReference type="InterPro" id="IPR041685">
    <property type="entry name" value="AAA_GajA/Old/RecF-like"/>
</dbReference>
<feature type="coiled-coil region" evidence="1">
    <location>
        <begin position="358"/>
        <end position="385"/>
    </location>
</feature>
<dbReference type="Pfam" id="PF13175">
    <property type="entry name" value="AAA_15"/>
    <property type="match status" value="1"/>
</dbReference>
<sequence>MIVEEITIRNWRSYREPHTFRFDEGFNLLVGRNEAGKSTLFEAFTRVLFDRHTSTAEKIRRIQPLGSSLGPEATIFFQANGNRYKVWKRFLKTPASEFFTWRGDRWELDHEGDAADNAVREILRGETPPGASQTKHRGLCQALWYLQDDAPLPEEAWAEGVNEGLSGIVSLAAKSQEEDRILKKIEKVYSAIYTPKNGEVSSKSDLALLQKEIQDIEEELQTLHERARRVEALRLELESFAEQQQMKDAVLKAAHTEVADLKQKLKEGAALEEEKNQKEETLRRVKETREKLAGDLAAIDKRIMQIDELNRDLEEEQREADVLQADARVEQRTADAHHNTWKTVHEPELRQVEKELGILQAIERIRRFEEEVARVLEEIGRIETTETKFRKRQQELSTTPLPRKKDLKTYQDQKLELATVNGQIEQAAIRIGFDLQVEDVSITAEPDVERLTEDGEYLVLGPTKFTIGDLGMITVRGGGSSLGELQAKAESLSTEIASIFEHFGVADEQELSDLQQRRQDLEQEIKRLKKTLEDLTSKKGLDQLKEDVARTRQKITDERSKLSATPPGWQDLSGDVIREMSEDLAQKKEELNKKIEHEQDREAEARTAFAEASRKAEEASSHLVELKTEIRGLRRANDETLKSYSTYENLQAALAKETEALKQAEEDFAGLLTEYRIRVEEPRAQYDEALERLRGLEEQMQSVEREIVDRNARIEEAVSKDFYSSIGDQEALLDLKRRKLDQVTRQAEAVKLLRDMVQAFKKEQSTALSGPVADLMNRWVVMLTSGSYDSVQMDENLFPVGILNPQYNEALPLDNLSYGTREQVIVLLRLAMGVLLSNDERNLVVIDDRLVNADPVRMRRLCQILEEVATNHCQVVVATCNDTPYAGIQGEVIWVPGDGEVADQSS</sequence>
<dbReference type="SUPFAM" id="SSF52540">
    <property type="entry name" value="P-loop containing nucleoside triphosphate hydrolases"/>
    <property type="match status" value="1"/>
</dbReference>
<protein>
    <submittedName>
        <fullName evidence="3">SMC domain-containing protein</fullName>
    </submittedName>
</protein>
<dbReference type="RefSeq" id="WP_014866851.1">
    <property type="nucleotide sequence ID" value="NC_018227.2"/>
</dbReference>
<feature type="coiled-coil region" evidence="1">
    <location>
        <begin position="199"/>
        <end position="233"/>
    </location>
</feature>
<dbReference type="PATRIC" id="fig|1201294.9.peg.1053"/>
<feature type="coiled-coil region" evidence="1">
    <location>
        <begin position="504"/>
        <end position="720"/>
    </location>
</feature>
<dbReference type="EMBL" id="HE964772">
    <property type="protein sequence ID" value="CCJ35875.1"/>
    <property type="molecule type" value="Genomic_DNA"/>
</dbReference>
<accession>I7KYS2</accession>
<organism evidence="3 4">
    <name type="scientific">Methanoculleus bourgensis (strain ATCC 43281 / DSM 3045 / OCM 15 / MS2)</name>
    <name type="common">Methanogenium bourgense</name>
    <dbReference type="NCBI Taxonomy" id="1201294"/>
    <lineage>
        <taxon>Archaea</taxon>
        <taxon>Methanobacteriati</taxon>
        <taxon>Methanobacteriota</taxon>
        <taxon>Stenosarchaea group</taxon>
        <taxon>Methanomicrobia</taxon>
        <taxon>Methanomicrobiales</taxon>
        <taxon>Methanomicrobiaceae</taxon>
        <taxon>Methanoculleus</taxon>
    </lineage>
</organism>
<name>I7KYS2_METBM</name>
<dbReference type="HOGENOM" id="CLU_015046_2_0_2"/>